<evidence type="ECO:0000313" key="2">
    <source>
        <dbReference type="Proteomes" id="UP000187209"/>
    </source>
</evidence>
<name>A0A1R2D3R9_9CILI</name>
<comment type="caution">
    <text evidence="1">The sequence shown here is derived from an EMBL/GenBank/DDBJ whole genome shotgun (WGS) entry which is preliminary data.</text>
</comment>
<proteinExistence type="predicted"/>
<gene>
    <name evidence="1" type="ORF">SteCoe_634</name>
</gene>
<protein>
    <submittedName>
        <fullName evidence="1">Uncharacterized protein</fullName>
    </submittedName>
</protein>
<dbReference type="EMBL" id="MPUH01000006">
    <property type="protein sequence ID" value="OMJ95909.1"/>
    <property type="molecule type" value="Genomic_DNA"/>
</dbReference>
<accession>A0A1R2D3R9</accession>
<organism evidence="1 2">
    <name type="scientific">Stentor coeruleus</name>
    <dbReference type="NCBI Taxonomy" id="5963"/>
    <lineage>
        <taxon>Eukaryota</taxon>
        <taxon>Sar</taxon>
        <taxon>Alveolata</taxon>
        <taxon>Ciliophora</taxon>
        <taxon>Postciliodesmatophora</taxon>
        <taxon>Heterotrichea</taxon>
        <taxon>Heterotrichida</taxon>
        <taxon>Stentoridae</taxon>
        <taxon>Stentor</taxon>
    </lineage>
</organism>
<keyword evidence="2" id="KW-1185">Reference proteome</keyword>
<sequence length="241" mass="27758">MNRQKKKPTIKICPSFVLESGPQSKSCQNSPRIFSETGQNGFPCFPSIKEEFQYPCKSISDIKLYNEGDKVRALEEIGLFSEFKTSKSKAIKTGSSAKNFRRGTIYITDFMMEGSKKTMLKKAGGLDLYLEKRRRYEKEQILHDANIRNFFEHTEKKPEFFFSHPSSPIISMKMSSPHKKMKTNLIKVPNIDNIIDKCNKAIMIKPPKINDKPLSNRANTANSKNEIKRMKFAYLNNLRSL</sequence>
<evidence type="ECO:0000313" key="1">
    <source>
        <dbReference type="EMBL" id="OMJ95909.1"/>
    </source>
</evidence>
<dbReference type="Proteomes" id="UP000187209">
    <property type="component" value="Unassembled WGS sequence"/>
</dbReference>
<reference evidence="1 2" key="1">
    <citation type="submission" date="2016-11" db="EMBL/GenBank/DDBJ databases">
        <title>The macronuclear genome of Stentor coeruleus: a giant cell with tiny introns.</title>
        <authorList>
            <person name="Slabodnick M."/>
            <person name="Ruby J.G."/>
            <person name="Reiff S.B."/>
            <person name="Swart E.C."/>
            <person name="Gosai S."/>
            <person name="Prabakaran S."/>
            <person name="Witkowska E."/>
            <person name="Larue G.E."/>
            <person name="Fisher S."/>
            <person name="Freeman R.M."/>
            <person name="Gunawardena J."/>
            <person name="Chu W."/>
            <person name="Stover N.A."/>
            <person name="Gregory B.D."/>
            <person name="Nowacki M."/>
            <person name="Derisi J."/>
            <person name="Roy S.W."/>
            <person name="Marshall W.F."/>
            <person name="Sood P."/>
        </authorList>
    </citation>
    <scope>NUCLEOTIDE SEQUENCE [LARGE SCALE GENOMIC DNA]</scope>
    <source>
        <strain evidence="1">WM001</strain>
    </source>
</reference>
<dbReference type="AlphaFoldDB" id="A0A1R2D3R9"/>